<dbReference type="SMART" id="SM00267">
    <property type="entry name" value="GGDEF"/>
    <property type="match status" value="1"/>
</dbReference>
<dbReference type="SUPFAM" id="SSF55073">
    <property type="entry name" value="Nucleotide cyclase"/>
    <property type="match status" value="1"/>
</dbReference>
<dbReference type="Gene3D" id="3.20.20.450">
    <property type="entry name" value="EAL domain"/>
    <property type="match status" value="1"/>
</dbReference>
<dbReference type="InterPro" id="IPR043128">
    <property type="entry name" value="Rev_trsase/Diguanyl_cyclase"/>
</dbReference>
<dbReference type="EMBL" id="LN650648">
    <property type="protein sequence ID" value="CEI72114.1"/>
    <property type="molecule type" value="Genomic_DNA"/>
</dbReference>
<dbReference type="Pfam" id="PF00990">
    <property type="entry name" value="GGDEF"/>
    <property type="match status" value="1"/>
</dbReference>
<evidence type="ECO:0000259" key="2">
    <source>
        <dbReference type="PROSITE" id="PS50887"/>
    </source>
</evidence>
<dbReference type="RefSeq" id="WP_166504928.1">
    <property type="nucleotide sequence ID" value="NZ_JAKNTL010000003.1"/>
</dbReference>
<keyword evidence="4" id="KW-1185">Reference proteome</keyword>
<dbReference type="PANTHER" id="PTHR33121:SF70">
    <property type="entry name" value="SIGNALING PROTEIN YKOW"/>
    <property type="match status" value="1"/>
</dbReference>
<protein>
    <submittedName>
        <fullName evidence="3">Phytochrome-like protein cph2</fullName>
    </submittedName>
</protein>
<dbReference type="InterPro" id="IPR029787">
    <property type="entry name" value="Nucleotide_cyclase"/>
</dbReference>
<dbReference type="Proteomes" id="UP000245695">
    <property type="component" value="Chromosome 1"/>
</dbReference>
<evidence type="ECO:0000313" key="3">
    <source>
        <dbReference type="EMBL" id="CEI72114.1"/>
    </source>
</evidence>
<dbReference type="GO" id="GO:0071111">
    <property type="term" value="F:cyclic-guanylate-specific phosphodiesterase activity"/>
    <property type="evidence" value="ECO:0007669"/>
    <property type="project" value="InterPro"/>
</dbReference>
<dbReference type="SMART" id="SM00052">
    <property type="entry name" value="EAL"/>
    <property type="match status" value="1"/>
</dbReference>
<sequence length="733" mass="85030">MDSNNTSMSVFNVKSMLKRMKGILLITLISIIFITKVEMNLYEESKRSIREFNRQVSNKVSIDIYNGMEKLDYINKYINEDMKKYKDKYNEDIFLKNINRISSGSLFKYIGIVGMDGYINIGDNDKKVYVGDREYFKKAISGGNHVSKLIENRLEYELDTVYSRPLIINGKIKGAIVGIEPKEILDKNLVNNTFSDKVKVYIVTSNGNIVLGSKENLGMYRDIILKLINEKGNNGIDSFDEHGEKNVIAYNKVKNSNNWYAISIVPIAKVFTGTHSTIKLSLFTIILSLFLYVIIGTYEDIKNKKELEEASYVDSLTNLRNLLKFKLDAKKIILNRAKDYVCVIVAFDIKNFKAINELFGYDKGDKVLKMIADNIRSIEFENISARIGEDIFTLLFKIEDDEDFEKKIEYINKHVTKQRYINKKLELNTHIGVFKMKKECIEIDKALDNANKSRIESKKVGDKLYYLYNDELEYKIQQKLIVERDLKRSLKNEEFEILYQPKVDINSEKIVSAEALIRWKHKDVGYISPNIFIPIAEKNGDINLIGRWVIKEVCKEIKKCEVNKDNIVPIAINLSRVELYQNNLIDYIRNTMKRYDISPEYLEFEITETAALNDIDYINNRIRDIKSLGIKVSMDDFGTGSSNLSNLKRLDIDVLKIDRTLSIDIEEDEKTKSLLKAIINLAKEYNIDVVCEGIESREQVDILREFRCDMVQGYVYYRPLDICKLKKILKGNK</sequence>
<dbReference type="InterPro" id="IPR000160">
    <property type="entry name" value="GGDEF_dom"/>
</dbReference>
<proteinExistence type="predicted"/>
<evidence type="ECO:0000313" key="4">
    <source>
        <dbReference type="Proteomes" id="UP000245695"/>
    </source>
</evidence>
<accession>A0A2P2BT01</accession>
<dbReference type="PROSITE" id="PS50887">
    <property type="entry name" value="GGDEF"/>
    <property type="match status" value="1"/>
</dbReference>
<reference evidence="3 4" key="1">
    <citation type="submission" date="2014-09" db="EMBL/GenBank/DDBJ databases">
        <authorList>
            <person name="Hornung B.V."/>
        </authorList>
    </citation>
    <scope>NUCLEOTIDE SEQUENCE [LARGE SCALE GENOMIC DNA]</scope>
    <source>
        <strain evidence="3 4">FRIFI</strain>
    </source>
</reference>
<dbReference type="AlphaFoldDB" id="A0A2P2BT01"/>
<dbReference type="InterPro" id="IPR050706">
    <property type="entry name" value="Cyclic-di-GMP_PDE-like"/>
</dbReference>
<name>A0A2P2BT01_9FIRM</name>
<dbReference type="PANTHER" id="PTHR33121">
    <property type="entry name" value="CYCLIC DI-GMP PHOSPHODIESTERASE PDEF"/>
    <property type="match status" value="1"/>
</dbReference>
<dbReference type="InterPro" id="IPR001633">
    <property type="entry name" value="EAL_dom"/>
</dbReference>
<dbReference type="NCBIfam" id="TIGR00254">
    <property type="entry name" value="GGDEF"/>
    <property type="match status" value="1"/>
</dbReference>
<gene>
    <name evidence="3" type="ORF">FRIFI_0567</name>
</gene>
<dbReference type="KEGG" id="rhom:FRIFI_0567"/>
<organism evidence="3 4">
    <name type="scientific">Romboutsia hominis</name>
    <dbReference type="NCBI Taxonomy" id="1507512"/>
    <lineage>
        <taxon>Bacteria</taxon>
        <taxon>Bacillati</taxon>
        <taxon>Bacillota</taxon>
        <taxon>Clostridia</taxon>
        <taxon>Peptostreptococcales</taxon>
        <taxon>Peptostreptococcaceae</taxon>
        <taxon>Romboutsia</taxon>
    </lineage>
</organism>
<dbReference type="Gene3D" id="3.30.450.20">
    <property type="entry name" value="PAS domain"/>
    <property type="match status" value="1"/>
</dbReference>
<feature type="domain" description="GGDEF" evidence="2">
    <location>
        <begin position="340"/>
        <end position="470"/>
    </location>
</feature>
<evidence type="ECO:0000259" key="1">
    <source>
        <dbReference type="PROSITE" id="PS50883"/>
    </source>
</evidence>
<dbReference type="SUPFAM" id="SSF141868">
    <property type="entry name" value="EAL domain-like"/>
    <property type="match status" value="1"/>
</dbReference>
<feature type="domain" description="EAL" evidence="1">
    <location>
        <begin position="479"/>
        <end position="733"/>
    </location>
</feature>
<dbReference type="Pfam" id="PF00563">
    <property type="entry name" value="EAL"/>
    <property type="match status" value="1"/>
</dbReference>
<dbReference type="PROSITE" id="PS50883">
    <property type="entry name" value="EAL"/>
    <property type="match status" value="1"/>
</dbReference>
<dbReference type="Gene3D" id="3.30.70.270">
    <property type="match status" value="1"/>
</dbReference>
<dbReference type="InterPro" id="IPR035919">
    <property type="entry name" value="EAL_sf"/>
</dbReference>
<dbReference type="CDD" id="cd01948">
    <property type="entry name" value="EAL"/>
    <property type="match status" value="1"/>
</dbReference>